<feature type="domain" description="CBS" evidence="2">
    <location>
        <begin position="1"/>
        <end position="37"/>
    </location>
</feature>
<dbReference type="Proteomes" id="UP001333996">
    <property type="component" value="Unassembled WGS sequence"/>
</dbReference>
<accession>A0ABU7FUS6</accession>
<dbReference type="Gene3D" id="3.10.580.10">
    <property type="entry name" value="CBS-domain"/>
    <property type="match status" value="1"/>
</dbReference>
<protein>
    <submittedName>
        <fullName evidence="3">CBS domain-containing protein</fullName>
    </submittedName>
</protein>
<keyword evidence="4" id="KW-1185">Reference proteome</keyword>
<sequence>MSVPAVTVRIDATLPEAARRMARHGVKRLPVVDAQPG</sequence>
<name>A0ABU7FUS6_9ACTN</name>
<gene>
    <name evidence="3" type="ORF">VXC91_39605</name>
</gene>
<dbReference type="SUPFAM" id="SSF54631">
    <property type="entry name" value="CBS-domain pair"/>
    <property type="match status" value="1"/>
</dbReference>
<dbReference type="Pfam" id="PF00571">
    <property type="entry name" value="CBS"/>
    <property type="match status" value="1"/>
</dbReference>
<evidence type="ECO:0000256" key="1">
    <source>
        <dbReference type="PROSITE-ProRule" id="PRU00703"/>
    </source>
</evidence>
<comment type="caution">
    <text evidence="3">The sequence shown here is derived from an EMBL/GenBank/DDBJ whole genome shotgun (WGS) entry which is preliminary data.</text>
</comment>
<dbReference type="EMBL" id="JAYWVC010000276">
    <property type="protein sequence ID" value="MED7827837.1"/>
    <property type="molecule type" value="Genomic_DNA"/>
</dbReference>
<organism evidence="3 4">
    <name type="scientific">Streptomyces chiangmaiensis</name>
    <dbReference type="NCBI Taxonomy" id="766497"/>
    <lineage>
        <taxon>Bacteria</taxon>
        <taxon>Bacillati</taxon>
        <taxon>Actinomycetota</taxon>
        <taxon>Actinomycetes</taxon>
        <taxon>Kitasatosporales</taxon>
        <taxon>Streptomycetaceae</taxon>
        <taxon>Streptomyces</taxon>
    </lineage>
</organism>
<dbReference type="InterPro" id="IPR000644">
    <property type="entry name" value="CBS_dom"/>
</dbReference>
<keyword evidence="1" id="KW-0129">CBS domain</keyword>
<evidence type="ECO:0000313" key="4">
    <source>
        <dbReference type="Proteomes" id="UP001333996"/>
    </source>
</evidence>
<proteinExistence type="predicted"/>
<evidence type="ECO:0000259" key="2">
    <source>
        <dbReference type="PROSITE" id="PS51371"/>
    </source>
</evidence>
<dbReference type="InterPro" id="IPR046342">
    <property type="entry name" value="CBS_dom_sf"/>
</dbReference>
<reference evidence="3" key="1">
    <citation type="submission" date="2024-01" db="EMBL/GenBank/DDBJ databases">
        <title>First draft genome sequence data of TA4-1, the type strain of Gram-positive actinobacterium Streptomyces chiangmaiensis.</title>
        <authorList>
            <person name="Yasawong M."/>
            <person name="Nantapong N."/>
        </authorList>
    </citation>
    <scope>NUCLEOTIDE SEQUENCE</scope>
    <source>
        <strain evidence="3">TA4-1</strain>
    </source>
</reference>
<evidence type="ECO:0000313" key="3">
    <source>
        <dbReference type="EMBL" id="MED7827837.1"/>
    </source>
</evidence>
<dbReference type="PROSITE" id="PS51371">
    <property type="entry name" value="CBS"/>
    <property type="match status" value="1"/>
</dbReference>